<organism evidence="2 3">
    <name type="scientific">Variovorax boronicumulans</name>
    <dbReference type="NCBI Taxonomy" id="436515"/>
    <lineage>
        <taxon>Bacteria</taxon>
        <taxon>Pseudomonadati</taxon>
        <taxon>Pseudomonadota</taxon>
        <taxon>Betaproteobacteria</taxon>
        <taxon>Burkholderiales</taxon>
        <taxon>Comamonadaceae</taxon>
        <taxon>Variovorax</taxon>
    </lineage>
</organism>
<name>A0AAW8E084_9BURK</name>
<feature type="region of interest" description="Disordered" evidence="1">
    <location>
        <begin position="1"/>
        <end position="24"/>
    </location>
</feature>
<evidence type="ECO:0000313" key="2">
    <source>
        <dbReference type="EMBL" id="MDP9925288.1"/>
    </source>
</evidence>
<dbReference type="Gene3D" id="3.40.630.20">
    <property type="entry name" value="Peptidase C15, pyroglutamyl peptidase I-like"/>
    <property type="match status" value="1"/>
</dbReference>
<comment type="caution">
    <text evidence="2">The sequence shown here is derived from an EMBL/GenBank/DDBJ whole genome shotgun (WGS) entry which is preliminary data.</text>
</comment>
<dbReference type="Proteomes" id="UP001244295">
    <property type="component" value="Unassembled WGS sequence"/>
</dbReference>
<proteinExistence type="predicted"/>
<dbReference type="AlphaFoldDB" id="A0AAW8E084"/>
<sequence length="538" mass="56727">MASDFHPSPSAGDDCKAKDATGAPQGGISWRRNALGLGICAAVLAGCGGGGGGGGADPATVAAIAAAIAAANAPPPAPPPTTNPPPPAPPAIQARCAMDTGVAASYEEQRLPNKLSASDAASFSQQVLQASGFDKFGPAFALKLCKDGLAGASSYDAAVTLLKAEGQQLWQAAVDRVQGRKVEGSLPQSDDRMLYWARLTMTFALRQWKPDFPLDDAQRAALENEFERASRGQYAIDFPEGAGHKRILVSGFDPFTLGTPGVHDNPNIRIGNPSGATILSLDGNTVALGDGTTAVIRTFILPVNYPPFLQGMQEDTLGPWFKPGPKRVDASISMSQGGGAFHLEHFNGRYHLASIPGNDNVWPACMDGDRFPSVLDCDIYPPERWLGFLPRPWAKETPPQFTVSTLPFQAMIDAKTGEGVINRDTGTPGGWDVLRRDTYSVQPCKKDALGPLDNNCASRGGGGNYLSNASAYRNTLLRDTFKLNIPAGHIHTPVMTRFGAGSDGKITDATFEGFRDSIVAQGRNLVIAMAKTLSAPAP</sequence>
<dbReference type="EMBL" id="JAUSRR010000007">
    <property type="protein sequence ID" value="MDP9925288.1"/>
    <property type="molecule type" value="Genomic_DNA"/>
</dbReference>
<gene>
    <name evidence="2" type="ORF">J2W25_004331</name>
</gene>
<evidence type="ECO:0000313" key="3">
    <source>
        <dbReference type="Proteomes" id="UP001244295"/>
    </source>
</evidence>
<dbReference type="SUPFAM" id="SSF53182">
    <property type="entry name" value="Pyrrolidone carboxyl peptidase (pyroglutamate aminopeptidase)"/>
    <property type="match status" value="1"/>
</dbReference>
<evidence type="ECO:0000256" key="1">
    <source>
        <dbReference type="SAM" id="MobiDB-lite"/>
    </source>
</evidence>
<dbReference type="InterPro" id="IPR036440">
    <property type="entry name" value="Peptidase_C15-like_sf"/>
</dbReference>
<protein>
    <submittedName>
        <fullName evidence="2">Uncharacterized protein</fullName>
    </submittedName>
</protein>
<accession>A0AAW8E084</accession>
<dbReference type="RefSeq" id="WP_307637650.1">
    <property type="nucleotide sequence ID" value="NZ_JAUSRR010000007.1"/>
</dbReference>
<reference evidence="2" key="1">
    <citation type="submission" date="2023-07" db="EMBL/GenBank/DDBJ databases">
        <title>Sorghum-associated microbial communities from plants grown in Nebraska, USA.</title>
        <authorList>
            <person name="Schachtman D."/>
        </authorList>
    </citation>
    <scope>NUCLEOTIDE SEQUENCE</scope>
    <source>
        <strain evidence="2">DS2795</strain>
    </source>
</reference>